<comment type="similarity">
    <text evidence="2">Belongs to the protein kinase superfamily. CAMK Ser/Thr protein kinase family.</text>
</comment>
<evidence type="ECO:0000256" key="12">
    <source>
        <dbReference type="ARBA" id="ARBA00022777"/>
    </source>
</evidence>
<dbReference type="GO" id="GO:0005085">
    <property type="term" value="F:guanyl-nucleotide exchange factor activity"/>
    <property type="evidence" value="ECO:0000318"/>
    <property type="project" value="GO_Central"/>
</dbReference>
<evidence type="ECO:0000256" key="18">
    <source>
        <dbReference type="PROSITE-ProRule" id="PRU00192"/>
    </source>
</evidence>
<feature type="domain" description="DH" evidence="23">
    <location>
        <begin position="1273"/>
        <end position="1448"/>
    </location>
</feature>
<dbReference type="SMART" id="SM00060">
    <property type="entry name" value="FN3"/>
    <property type="match status" value="1"/>
</dbReference>
<dbReference type="CDD" id="cd00170">
    <property type="entry name" value="SEC14"/>
    <property type="match status" value="1"/>
</dbReference>
<reference evidence="27" key="2">
    <citation type="journal article" date="2020" name="Nat. Ecol. Evol.">
        <title>Deeply conserved synteny resolves early events in vertebrate evolution.</title>
        <authorList>
            <person name="Simakov O."/>
            <person name="Marletaz F."/>
            <person name="Yue J.X."/>
            <person name="O'Connell B."/>
            <person name="Jenkins J."/>
            <person name="Brandt A."/>
            <person name="Calef R."/>
            <person name="Tung C.H."/>
            <person name="Huang T.K."/>
            <person name="Schmutz J."/>
            <person name="Satoh N."/>
            <person name="Yu J.K."/>
            <person name="Putnam N.H."/>
            <person name="Green R.E."/>
            <person name="Rokhsar D.S."/>
        </authorList>
    </citation>
    <scope>NUCLEOTIDE SEQUENCE [LARGE SCALE GENOMIC DNA]</scope>
    <source>
        <strain evidence="27">S238N-H82</strain>
    </source>
</reference>
<feature type="region of interest" description="Disordered" evidence="20">
    <location>
        <begin position="1612"/>
        <end position="1664"/>
    </location>
</feature>
<protein>
    <recommendedName>
        <fullName evidence="3">non-specific serine/threonine protein kinase</fullName>
        <ecNumber evidence="3">2.7.11.1</ecNumber>
    </recommendedName>
</protein>
<dbReference type="InterPro" id="IPR051336">
    <property type="entry name" value="RhoGEF_Guanine_NuclExch_SF"/>
</dbReference>
<dbReference type="SUPFAM" id="SSF50729">
    <property type="entry name" value="PH domain-like"/>
    <property type="match status" value="2"/>
</dbReference>
<dbReference type="InterPro" id="IPR003961">
    <property type="entry name" value="FN3_dom"/>
</dbReference>
<comment type="subcellular location">
    <subcellularLocation>
        <location evidence="1">Cytoplasm</location>
    </subcellularLocation>
</comment>
<dbReference type="Pfam" id="PF00041">
    <property type="entry name" value="fn3"/>
    <property type="match status" value="1"/>
</dbReference>
<dbReference type="Gene3D" id="2.30.29.30">
    <property type="entry name" value="Pleckstrin-homology domain (PH domain)/Phosphotyrosine-binding domain (PTB)"/>
    <property type="match status" value="2"/>
</dbReference>
<dbReference type="SMART" id="SM00150">
    <property type="entry name" value="SPEC"/>
    <property type="match status" value="7"/>
</dbReference>
<dbReference type="SUPFAM" id="SSF52087">
    <property type="entry name" value="CRAL/TRIO domain"/>
    <property type="match status" value="1"/>
</dbReference>
<name>A0A9J7HPG6_BRAFL</name>
<comment type="catalytic activity">
    <reaction evidence="16">
        <text>L-threonyl-[protein] + ATP = O-phospho-L-threonyl-[protein] + ADP + H(+)</text>
        <dbReference type="Rhea" id="RHEA:46608"/>
        <dbReference type="Rhea" id="RHEA-COMP:11060"/>
        <dbReference type="Rhea" id="RHEA-COMP:11605"/>
        <dbReference type="ChEBI" id="CHEBI:15378"/>
        <dbReference type="ChEBI" id="CHEBI:30013"/>
        <dbReference type="ChEBI" id="CHEBI:30616"/>
        <dbReference type="ChEBI" id="CHEBI:61977"/>
        <dbReference type="ChEBI" id="CHEBI:456216"/>
        <dbReference type="EC" id="2.7.11.1"/>
    </reaction>
</comment>
<keyword evidence="11 19" id="KW-0547">Nucleotide-binding</keyword>
<dbReference type="SMART" id="SM00408">
    <property type="entry name" value="IGc2"/>
    <property type="match status" value="1"/>
</dbReference>
<dbReference type="InterPro" id="IPR011009">
    <property type="entry name" value="Kinase-like_dom_sf"/>
</dbReference>
<dbReference type="SUPFAM" id="SSF50044">
    <property type="entry name" value="SH3-domain"/>
    <property type="match status" value="2"/>
</dbReference>
<dbReference type="PROSITE" id="PS50011">
    <property type="entry name" value="PROTEIN_KINASE_DOM"/>
    <property type="match status" value="1"/>
</dbReference>
<dbReference type="CDD" id="cd13241">
    <property type="entry name" value="PH2_Kalirin_Trio_p63RhoGEF"/>
    <property type="match status" value="1"/>
</dbReference>
<comment type="catalytic activity">
    <reaction evidence="17">
        <text>L-seryl-[protein] + ATP = O-phospho-L-seryl-[protein] + ADP + H(+)</text>
        <dbReference type="Rhea" id="RHEA:17989"/>
        <dbReference type="Rhea" id="RHEA-COMP:9863"/>
        <dbReference type="Rhea" id="RHEA-COMP:11604"/>
        <dbReference type="ChEBI" id="CHEBI:15378"/>
        <dbReference type="ChEBI" id="CHEBI:29999"/>
        <dbReference type="ChEBI" id="CHEBI:30616"/>
        <dbReference type="ChEBI" id="CHEBI:83421"/>
        <dbReference type="ChEBI" id="CHEBI:456216"/>
        <dbReference type="EC" id="2.7.11.1"/>
    </reaction>
</comment>
<keyword evidence="7" id="KW-0597">Phosphoprotein</keyword>
<dbReference type="PANTHER" id="PTHR22826:SF106">
    <property type="entry name" value="TRIO, ISOFORM A"/>
    <property type="match status" value="1"/>
</dbReference>
<dbReference type="SUPFAM" id="SSF49265">
    <property type="entry name" value="Fibronectin type III"/>
    <property type="match status" value="1"/>
</dbReference>
<dbReference type="Pfam" id="PF22697">
    <property type="entry name" value="SOS1_NGEF_PH"/>
    <property type="match status" value="2"/>
</dbReference>
<dbReference type="PROSITE" id="PS50002">
    <property type="entry name" value="SH3"/>
    <property type="match status" value="2"/>
</dbReference>
<dbReference type="RefSeq" id="XP_035662010.1">
    <property type="nucleotide sequence ID" value="XM_035806117.1"/>
</dbReference>
<dbReference type="InterPro" id="IPR003599">
    <property type="entry name" value="Ig_sub"/>
</dbReference>
<feature type="compositionally biased region" description="Polar residues" evidence="20">
    <location>
        <begin position="2330"/>
        <end position="2348"/>
    </location>
</feature>
<dbReference type="OMA" id="IRYLHNC"/>
<dbReference type="GO" id="GO:0005524">
    <property type="term" value="F:ATP binding"/>
    <property type="evidence" value="ECO:0007669"/>
    <property type="project" value="UniProtKB-UniRule"/>
</dbReference>
<feature type="region of interest" description="Disordered" evidence="20">
    <location>
        <begin position="1749"/>
        <end position="1897"/>
    </location>
</feature>
<evidence type="ECO:0000256" key="11">
    <source>
        <dbReference type="ARBA" id="ARBA00022741"/>
    </source>
</evidence>
<dbReference type="PROSITE" id="PS50853">
    <property type="entry name" value="FN3"/>
    <property type="match status" value="1"/>
</dbReference>
<feature type="region of interest" description="Disordered" evidence="20">
    <location>
        <begin position="1948"/>
        <end position="1974"/>
    </location>
</feature>
<dbReference type="Pfam" id="PF00621">
    <property type="entry name" value="RhoGEF"/>
    <property type="match status" value="2"/>
</dbReference>
<dbReference type="Gene3D" id="2.60.40.10">
    <property type="entry name" value="Immunoglobulins"/>
    <property type="match status" value="2"/>
</dbReference>
<dbReference type="GO" id="GO:0035556">
    <property type="term" value="P:intracellular signal transduction"/>
    <property type="evidence" value="ECO:0007669"/>
    <property type="project" value="InterPro"/>
</dbReference>
<dbReference type="InterPro" id="IPR055251">
    <property type="entry name" value="SOS1_NGEF_PH"/>
</dbReference>
<dbReference type="PRINTS" id="PR00014">
    <property type="entry name" value="FNTYPEIII"/>
</dbReference>
<dbReference type="Gene3D" id="3.40.525.10">
    <property type="entry name" value="CRAL-TRIO lipid binding domain"/>
    <property type="match status" value="1"/>
</dbReference>
<evidence type="ECO:0000256" key="20">
    <source>
        <dbReference type="SAM" id="MobiDB-lite"/>
    </source>
</evidence>
<evidence type="ECO:0000256" key="14">
    <source>
        <dbReference type="ARBA" id="ARBA00023157"/>
    </source>
</evidence>
<feature type="domain" description="PH" evidence="22">
    <location>
        <begin position="2173"/>
        <end position="2287"/>
    </location>
</feature>
<feature type="compositionally biased region" description="Polar residues" evidence="20">
    <location>
        <begin position="1640"/>
        <end position="1655"/>
    </location>
</feature>
<reference evidence="28" key="1">
    <citation type="journal article" date="2016" name="Genome Biol. Evol.">
        <title>Conserved non-coding elements in the most distant genera of cephalochordates: the Goldilocks principle.</title>
        <authorList>
            <person name="Yue J.X."/>
            <person name="Kozmikova I."/>
            <person name="Ono H."/>
            <person name="Nossa C.W."/>
            <person name="Kozmik Z."/>
            <person name="Putnam N.H."/>
            <person name="Yu J.K."/>
            <person name="Holland L.Z."/>
        </authorList>
    </citation>
    <scope>NUCLEOTIDE SEQUENCE</scope>
</reference>
<feature type="domain" description="SH3" evidence="21">
    <location>
        <begin position="2529"/>
        <end position="2594"/>
    </location>
</feature>
<dbReference type="InterPro" id="IPR018159">
    <property type="entry name" value="Spectrin/alpha-actinin"/>
</dbReference>
<feature type="domain" description="PH" evidence="22">
    <location>
        <begin position="1460"/>
        <end position="1578"/>
    </location>
</feature>
<dbReference type="Gene3D" id="1.20.58.60">
    <property type="match status" value="5"/>
</dbReference>
<dbReference type="GO" id="GO:0007411">
    <property type="term" value="P:axon guidance"/>
    <property type="evidence" value="ECO:0000318"/>
    <property type="project" value="GO_Central"/>
</dbReference>
<dbReference type="InterPro" id="IPR058918">
    <property type="entry name" value="KALRN/TRIO-like_spectrin"/>
</dbReference>
<dbReference type="CDD" id="cd13240">
    <property type="entry name" value="PH1_Kalirin_Trio_like"/>
    <property type="match status" value="1"/>
</dbReference>
<dbReference type="InterPro" id="IPR036116">
    <property type="entry name" value="FN3_sf"/>
</dbReference>
<evidence type="ECO:0000259" key="23">
    <source>
        <dbReference type="PROSITE" id="PS50010"/>
    </source>
</evidence>
<feature type="region of interest" description="Disordered" evidence="20">
    <location>
        <begin position="2316"/>
        <end position="2351"/>
    </location>
</feature>
<dbReference type="Pfam" id="PF23587">
    <property type="entry name" value="SH3_KALRN"/>
    <property type="match status" value="1"/>
</dbReference>
<dbReference type="FunFam" id="1.10.510.10:FF:000571">
    <property type="entry name" value="Maternal embryonic leucine zipper kinase"/>
    <property type="match status" value="1"/>
</dbReference>
<gene>
    <name evidence="28" type="primary">LOC118406216</name>
</gene>
<feature type="compositionally biased region" description="Basic and acidic residues" evidence="20">
    <location>
        <begin position="1232"/>
        <end position="1269"/>
    </location>
</feature>
<evidence type="ECO:0000256" key="6">
    <source>
        <dbReference type="ARBA" id="ARBA00022527"/>
    </source>
</evidence>
<keyword evidence="14" id="KW-1015">Disulfide bond</keyword>
<dbReference type="PROSITE" id="PS00107">
    <property type="entry name" value="PROTEIN_KINASE_ATP"/>
    <property type="match status" value="1"/>
</dbReference>
<evidence type="ECO:0000256" key="3">
    <source>
        <dbReference type="ARBA" id="ARBA00012513"/>
    </source>
</evidence>
<dbReference type="InterPro" id="IPR002017">
    <property type="entry name" value="Spectrin_repeat"/>
</dbReference>
<dbReference type="SMART" id="SM00220">
    <property type="entry name" value="S_TKc"/>
    <property type="match status" value="1"/>
</dbReference>
<evidence type="ECO:0000256" key="10">
    <source>
        <dbReference type="ARBA" id="ARBA00022737"/>
    </source>
</evidence>
<dbReference type="InterPro" id="IPR008271">
    <property type="entry name" value="Ser/Thr_kinase_AS"/>
</dbReference>
<proteinExistence type="inferred from homology"/>
<feature type="domain" description="Ig-like" evidence="25">
    <location>
        <begin position="2659"/>
        <end position="2749"/>
    </location>
</feature>
<keyword evidence="8" id="KW-0344">Guanine-nucleotide releasing factor</keyword>
<dbReference type="SUPFAM" id="SSF56112">
    <property type="entry name" value="Protein kinase-like (PK-like)"/>
    <property type="match status" value="1"/>
</dbReference>
<dbReference type="SMART" id="SM00325">
    <property type="entry name" value="RhoGEF"/>
    <property type="match status" value="2"/>
</dbReference>
<evidence type="ECO:0000256" key="16">
    <source>
        <dbReference type="ARBA" id="ARBA00047899"/>
    </source>
</evidence>
<dbReference type="SMART" id="SM00516">
    <property type="entry name" value="SEC14"/>
    <property type="match status" value="1"/>
</dbReference>
<evidence type="ECO:0000313" key="28">
    <source>
        <dbReference type="RefSeq" id="XP_035662010.1"/>
    </source>
</evidence>
<dbReference type="PANTHER" id="PTHR22826">
    <property type="entry name" value="RHO GUANINE EXCHANGE FACTOR-RELATED"/>
    <property type="match status" value="1"/>
</dbReference>
<organism evidence="27 28">
    <name type="scientific">Branchiostoma floridae</name>
    <name type="common">Florida lancelet</name>
    <name type="synonym">Amphioxus</name>
    <dbReference type="NCBI Taxonomy" id="7739"/>
    <lineage>
        <taxon>Eukaryota</taxon>
        <taxon>Metazoa</taxon>
        <taxon>Chordata</taxon>
        <taxon>Cephalochordata</taxon>
        <taxon>Leptocardii</taxon>
        <taxon>Amphioxiformes</taxon>
        <taxon>Branchiostomatidae</taxon>
        <taxon>Branchiostoma</taxon>
    </lineage>
</organism>
<dbReference type="Pfam" id="PF24915">
    <property type="entry name" value="Spectrin_SESTD1"/>
    <property type="match status" value="2"/>
</dbReference>
<feature type="compositionally biased region" description="Pro residues" evidence="20">
    <location>
        <begin position="1804"/>
        <end position="1817"/>
    </location>
</feature>
<evidence type="ECO:0000256" key="13">
    <source>
        <dbReference type="ARBA" id="ARBA00022840"/>
    </source>
</evidence>
<dbReference type="InterPro" id="IPR036865">
    <property type="entry name" value="CRAL-TRIO_dom_sf"/>
</dbReference>
<dbReference type="InterPro" id="IPR047054">
    <property type="entry name" value="Kalirin_TRIO_PH_1"/>
</dbReference>
<keyword evidence="27" id="KW-1185">Reference proteome</keyword>
<dbReference type="InterPro" id="IPR011993">
    <property type="entry name" value="PH-like_dom_sf"/>
</dbReference>
<feature type="binding site" evidence="19">
    <location>
        <position position="2902"/>
    </location>
    <ligand>
        <name>ATP</name>
        <dbReference type="ChEBI" id="CHEBI:30616"/>
    </ligand>
</feature>
<feature type="compositionally biased region" description="Polar residues" evidence="20">
    <location>
        <begin position="2622"/>
        <end position="2631"/>
    </location>
</feature>
<evidence type="ECO:0000256" key="15">
    <source>
        <dbReference type="ARBA" id="ARBA00023319"/>
    </source>
</evidence>
<dbReference type="SMART" id="SM00233">
    <property type="entry name" value="PH"/>
    <property type="match status" value="2"/>
</dbReference>
<dbReference type="Pfam" id="PF13716">
    <property type="entry name" value="CRAL_TRIO_2"/>
    <property type="match status" value="1"/>
</dbReference>
<reference evidence="28" key="3">
    <citation type="submission" date="2025-08" db="UniProtKB">
        <authorList>
            <consortium name="RefSeq"/>
        </authorList>
    </citation>
    <scope>IDENTIFICATION</scope>
</reference>
<dbReference type="InterPro" id="IPR007110">
    <property type="entry name" value="Ig-like_dom"/>
</dbReference>
<dbReference type="InterPro" id="IPR003598">
    <property type="entry name" value="Ig_sub2"/>
</dbReference>
<feature type="region of interest" description="Disordered" evidence="20">
    <location>
        <begin position="2363"/>
        <end position="2531"/>
    </location>
</feature>
<dbReference type="GO" id="GO:0019898">
    <property type="term" value="C:extrinsic component of membrane"/>
    <property type="evidence" value="ECO:0000318"/>
    <property type="project" value="GO_Central"/>
</dbReference>
<dbReference type="GO" id="GO:0004674">
    <property type="term" value="F:protein serine/threonine kinase activity"/>
    <property type="evidence" value="ECO:0007669"/>
    <property type="project" value="UniProtKB-KW"/>
</dbReference>
<dbReference type="InterPro" id="IPR013783">
    <property type="entry name" value="Ig-like_fold"/>
</dbReference>
<dbReference type="Pfam" id="PF00069">
    <property type="entry name" value="Pkinase"/>
    <property type="match status" value="1"/>
</dbReference>
<dbReference type="SUPFAM" id="SSF48065">
    <property type="entry name" value="DBL homology domain (DH-domain)"/>
    <property type="match status" value="2"/>
</dbReference>
<evidence type="ECO:0000259" key="26">
    <source>
        <dbReference type="PROSITE" id="PS50853"/>
    </source>
</evidence>
<dbReference type="Pfam" id="PF23323">
    <property type="entry name" value="Spectrin_6"/>
    <property type="match status" value="1"/>
</dbReference>
<dbReference type="PROSITE" id="PS00741">
    <property type="entry name" value="DH_1"/>
    <property type="match status" value="1"/>
</dbReference>
<dbReference type="Pfam" id="PF00435">
    <property type="entry name" value="Spectrin"/>
    <property type="match status" value="4"/>
</dbReference>
<dbReference type="InterPro" id="IPR001452">
    <property type="entry name" value="SH3_domain"/>
</dbReference>
<dbReference type="SMART" id="SM00409">
    <property type="entry name" value="IG"/>
    <property type="match status" value="1"/>
</dbReference>
<dbReference type="InterPro" id="IPR035899">
    <property type="entry name" value="DBL_dom_sf"/>
</dbReference>
<dbReference type="Gene3D" id="2.30.30.40">
    <property type="entry name" value="SH3 Domains"/>
    <property type="match status" value="2"/>
</dbReference>
<dbReference type="CDD" id="cd11853">
    <property type="entry name" value="SH3_Kalirin_2"/>
    <property type="match status" value="1"/>
</dbReference>
<dbReference type="CDD" id="cd00063">
    <property type="entry name" value="FN3"/>
    <property type="match status" value="1"/>
</dbReference>
<accession>A0A9J7HPG6</accession>
<keyword evidence="4 18" id="KW-0728">SH3 domain</keyword>
<dbReference type="CDD" id="cd00176">
    <property type="entry name" value="SPEC"/>
    <property type="match status" value="6"/>
</dbReference>
<dbReference type="InterPro" id="IPR047053">
    <property type="entry name" value="Kalirin_TRIO_SH3_2"/>
</dbReference>
<feature type="compositionally biased region" description="Polar residues" evidence="20">
    <location>
        <begin position="1755"/>
        <end position="1769"/>
    </location>
</feature>
<dbReference type="Pfam" id="PF07679">
    <property type="entry name" value="I-set"/>
    <property type="match status" value="1"/>
</dbReference>
<dbReference type="CDD" id="cd11852">
    <property type="entry name" value="SH3_Kalirin_1"/>
    <property type="match status" value="1"/>
</dbReference>
<dbReference type="FunFam" id="2.60.40.10:FF:000368">
    <property type="entry name" value="kalirin isoform X1"/>
    <property type="match status" value="1"/>
</dbReference>
<evidence type="ECO:0000256" key="9">
    <source>
        <dbReference type="ARBA" id="ARBA00022679"/>
    </source>
</evidence>
<feature type="domain" description="SH3" evidence="21">
    <location>
        <begin position="1665"/>
        <end position="1732"/>
    </location>
</feature>
<keyword evidence="9" id="KW-0808">Transferase</keyword>
<dbReference type="InterPro" id="IPR028570">
    <property type="entry name" value="Kalirin_TRIO_SH3_1"/>
</dbReference>
<keyword evidence="12" id="KW-0418">Kinase</keyword>
<evidence type="ECO:0000256" key="17">
    <source>
        <dbReference type="ARBA" id="ARBA00048679"/>
    </source>
</evidence>
<feature type="domain" description="Protein kinase" evidence="24">
    <location>
        <begin position="2873"/>
        <end position="3130"/>
    </location>
</feature>
<dbReference type="InterPro" id="IPR000219">
    <property type="entry name" value="DH_dom"/>
</dbReference>
<keyword evidence="13 19" id="KW-0067">ATP-binding</keyword>
<dbReference type="PROSITE" id="PS50010">
    <property type="entry name" value="DH_2"/>
    <property type="match status" value="2"/>
</dbReference>
<dbReference type="Gene3D" id="1.10.510.10">
    <property type="entry name" value="Transferase(Phosphotransferase) domain 1"/>
    <property type="match status" value="1"/>
</dbReference>
<dbReference type="Gene3D" id="3.30.200.20">
    <property type="entry name" value="Phosphorylase Kinase, domain 1"/>
    <property type="match status" value="1"/>
</dbReference>
<dbReference type="SUPFAM" id="SSF48726">
    <property type="entry name" value="Immunoglobulin"/>
    <property type="match status" value="1"/>
</dbReference>
<feature type="compositionally biased region" description="Basic and acidic residues" evidence="20">
    <location>
        <begin position="1628"/>
        <end position="1637"/>
    </location>
</feature>
<dbReference type="KEGG" id="bfo:118406216"/>
<evidence type="ECO:0000259" key="22">
    <source>
        <dbReference type="PROSITE" id="PS50003"/>
    </source>
</evidence>
<evidence type="ECO:0000256" key="2">
    <source>
        <dbReference type="ARBA" id="ARBA00006692"/>
    </source>
</evidence>
<dbReference type="InterPro" id="IPR013098">
    <property type="entry name" value="Ig_I-set"/>
</dbReference>
<evidence type="ECO:0000256" key="5">
    <source>
        <dbReference type="ARBA" id="ARBA00022490"/>
    </source>
</evidence>
<evidence type="ECO:0000256" key="19">
    <source>
        <dbReference type="PROSITE-ProRule" id="PRU10141"/>
    </source>
</evidence>
<dbReference type="InterPro" id="IPR000719">
    <property type="entry name" value="Prot_kinase_dom"/>
</dbReference>
<keyword evidence="6" id="KW-0723">Serine/threonine-protein kinase</keyword>
<dbReference type="Proteomes" id="UP000001554">
    <property type="component" value="Chromosome 18"/>
</dbReference>
<evidence type="ECO:0000259" key="25">
    <source>
        <dbReference type="PROSITE" id="PS50835"/>
    </source>
</evidence>
<dbReference type="InterPro" id="IPR001251">
    <property type="entry name" value="CRAL-TRIO_dom"/>
</dbReference>
<feature type="compositionally biased region" description="Low complexity" evidence="20">
    <location>
        <begin position="2413"/>
        <end position="2428"/>
    </location>
</feature>
<dbReference type="SMART" id="SM00326">
    <property type="entry name" value="SH3"/>
    <property type="match status" value="2"/>
</dbReference>
<dbReference type="GeneID" id="118406216"/>
<evidence type="ECO:0000259" key="24">
    <source>
        <dbReference type="PROSITE" id="PS50011"/>
    </source>
</evidence>
<feature type="compositionally biased region" description="Polar residues" evidence="20">
    <location>
        <begin position="2498"/>
        <end position="2525"/>
    </location>
</feature>
<dbReference type="InterPro" id="IPR001849">
    <property type="entry name" value="PH_domain"/>
</dbReference>
<sequence>MSSTESFDDTSSGGDVAGYFKSGSKKAEGLKAADIVPILREKIAFLSGGRDMRGGPVLTFPQRNNPEKAIRYDDLKRLMTYLASIPSEDTKKHGFSVVVDMRGSTWSSVKPLLKALQDCFPGNIHMAHIIKPDNFWQKHRTSLGSSKFSFETSMIALDGLTKCIDQSQLTSEFDGTLVYDHEEWIELRLALEEFVYSALDLLDKFETLEEAMNANDFADDLAGAKLMMEEHNSRKKKISKAPIEHLETEGQKLLEKIGVMKAEEGTGDSGIGENHAMVSGTADFQSEAPRVTSLVENLHATRQRLQQLWHIRKLKLDQCFQLRLFDNDCEKMFEWLSHNKELFVVNFTEIGASHKIALELQAEHSHFAMNSMNVYVNINRIMSVAQRLADAGHYAAQQIRQQATKLDREWKTFAGGLDERSTLLAMSVMFHSKAEEYLTQVPVWTESCQVENLPADVENLEESIHKHQGLYETINQKYSEVCIDGKTLLDSLQQPVSPSTSNSMTAQADYSQAAQHVLDLVHEILEKHRQLEEVWQHKKLRLSQRLQLCVFQTDVQQVIEWIDDHGEGFLSKHTGVGKSLHRARALQKRHEDFEEVAKNTYTNADKLLEAAEQLAQTGECDPQEIYQAARHLEDRIHDFVTRVERRKALLDMSVSFHTHIKELSVWIEALKKELQTDELADDIEGTEELIEKFLQQKEATIDASISTISEGENLIEQLRDAAMEGNQDNPRHEESIKHIDGVLQKLEESRRELDELWASRKLRLDLCLQLRHFERDALEVSSKLEAWAEEMGKEELQTELTRAEHMLSAHNDRVLRMQGLTYEALQRGQELYQLFEQTGVQIMADSQYDAQTRIQVLLEFLHEKQLDLEEISEQHRLRLTQCVQLRHFEQEVKQVLGWIRNGEAMLAAAVITASTLNEAETMKKEHEQFQLAIEKTHLSALTVQQKAENLIGNNHYEPEAIRACAENVALHWQQLMQKAEDRQRLINAAVQFYKTAEQVCSVLESLEREYKRDEDWCGGNSERYNTTEPDPIAPIIGKHVEQKEAFLKACTLARRNAETFLKYVQRSNLTHGPSPNRLRGPDTRVKSILENLLKQENQVLEYWTIRKKRLDQCQQYVLFERSAKQALDWIHDTGEFYLSTHINVGDNREETEALLKEHNEFKGTAKETREKVKLLLQVADSFVEKGHSHASSIKSWVTAVDKRYKDFSSRMDKYRHKLEQALGVESELAPSENKDLSLDGKGSEGKGSDSSLEVKLRDSAKDSNEEKRKSARRKEFIMAELLQTERVYVRDLECCIKNYLCEMTASVQEVPVGLSGRESVIFGNIEEIYDFHNNVFLRELEKYEQFPEDVGHCFVTWAEKFDMYVKYCKNKPDSNQLLMEHAGNFFEDVQNKHSMSLTIQSYLIKPVQRITKYQLLLKDLLACCEEGKGEIKDGLEVMLNVPKKANDAMHLSMLEGFEGNFEAQGDMLLQDSFQVWDPKALIRKGRERHIFLFEMCLLFSKEVKDSNGKTKYIYKYRLMTSDLGVTEHIEGDPCKFALWTGRQPTSDNRIILKPLKRKVASSLEVKQSWVKKIRETVQERQMHITAALNDALQRNDSRQQPSLLKAAAKLLTQNKSPREPSIGGEESESVHSTEEGSVHSMEQQETGSVTSATTIDSDKFESGNSGHEVTLVVEDFEATGSQEITVFKGQTVELLDRPENKPEFCLVRTLLTENSPSAEGLVPNNILAVAHSRSSLSMDDALTVAPCPAAESGHNPATSSYSLPNTVHTSPHAKRRAGSFRKWLTSPVRKLSSAGSTRVDKAIPEPPPPPPPPPLPPGRLGKKPLGAKQKGKNLLSGHNDVGRATPPPLAQEEDLLEDERISSARGSSENMAAARSVEAAGEEEEPESEAMPLPPPMEIVQHSFSRPNSQEDLSASKMSLTASMRSLNVAGSTTDLVSEIENIAKQRLDEPGLPDEAEGGEGGAPQNQAEGRGDTLERQASALKKRRFILQELLETERDYVKDLGSVMEGYVATMKEQGIPEDMEGKDKIVFGNIHQIYEWHRDTFSGELEKCADSPDRVANLFLRYERRLHMYVVYCQNKPKSEHIVSEYIDTYFEEMRTKLGHKLSLQDLLIKPVQRIMKYQLLLKDLLKHTQKAGLDSSELEAAVNVMCVVPKRCNDMMNIGRLQGFDGNINAQGKLLLHDPMIVSDNSSLLQWKGKERRVFLFEQIVIFSEPLDHKKGLSNPGYLYKGCIKVKDMSMMPDVDSDPTKFSLMSKTRDGEDCYILQTPAADVRETWVAEISMLLDRQKDFIRALQSPIEYQRDVLYASNTLRKSFSSPTPVPGSPPSILTQQNCQSNCGSTNSLPDSKSAFRKHSVPALMINKENSMMDGSHSLPRMNKSRKISLPTPPLGSPTTPNSPCLSPIPMEFSKESSPMNSPSGESSGSSSDRRFPFKEQGSGSSSPNNKRKLLDNLKPNFWAGKGKEPSSPTRTQANFMGANGAAKSQMSPVKKRNVENRMSATSDCSMSSHTSDYSQRSEASESGSDYGIPTELDVKQSYTAIKEDEITVFKGELVQILATNQHNMFLVHRAATEESPAAEGWIPGDVLGCAKDGTEGENATKNKSWFHKKKRGEKKDKPSPTHSSKNGYRTKSKDKDPHGTKVSVKLLNPNYMYDAAPEFLQQLTNTTVQLGDPATLTCHVCGRPRPSVSWRGPDQMLLSPSSRFSMSYSDNGDILLHIASTVLGDTGHYTCVASNEIGSVTTSGMLTVQGRPGAPGRPIMKEKTATSVTLTWAPPKETGNCPISAYTVEYSEQGTGVGIWQAAVAVAPETTQLVDDLTPGTVYQFRVSANNVVGISSPSEASEPITLRPDTEMVDGEEVPRIRWQNDFSAYSEISEIGRGRFSVVKMCCHMGSKREVAAKFISKKYLTKEAADNEVSILQSLQHPHLNTVHEAYDVAQSLIIILELIPHGRLLDWIVLNHRGNYTEQHVVGYVVQVMEAVQYLHNCRVAHLDIKPENIMVDGDSLTPKIKLIDFGDAKQISNSRFYIHNLLGSPEFAAPELVNGHPVCLNTDMWSVGVLTYVLLSGVSPFQDESVEETCTNISKVDYCFPEEYFTEVTDLAKQFVASFLLADPSQRAQAAAGLEHPWVQHTSSAGPEAGLAHLDTSRLTAFIERRSHQNDTKPVLPMQAFYPMGMTSRV</sequence>
<keyword evidence="15" id="KW-0393">Immunoglobulin domain</keyword>
<feature type="region of interest" description="Disordered" evidence="20">
    <location>
        <begin position="1225"/>
        <end position="1269"/>
    </location>
</feature>
<feature type="domain" description="DH" evidence="23">
    <location>
        <begin position="1985"/>
        <end position="2161"/>
    </location>
</feature>
<evidence type="ECO:0000256" key="1">
    <source>
        <dbReference type="ARBA" id="ARBA00004496"/>
    </source>
</evidence>
<dbReference type="EC" id="2.7.11.1" evidence="3"/>
<dbReference type="OrthoDB" id="10256089at2759"/>
<feature type="region of interest" description="Disordered" evidence="20">
    <location>
        <begin position="2595"/>
        <end position="2643"/>
    </location>
</feature>
<keyword evidence="10" id="KW-0677">Repeat</keyword>
<dbReference type="InterPro" id="IPR036179">
    <property type="entry name" value="Ig-like_dom_sf"/>
</dbReference>
<dbReference type="PROSITE" id="PS50835">
    <property type="entry name" value="IG_LIKE"/>
    <property type="match status" value="1"/>
</dbReference>
<dbReference type="InterPro" id="IPR056804">
    <property type="entry name" value="Spectrin_SESTD1"/>
</dbReference>
<dbReference type="InterPro" id="IPR001331">
    <property type="entry name" value="GDS_CDC24_CS"/>
</dbReference>
<evidence type="ECO:0000256" key="7">
    <source>
        <dbReference type="ARBA" id="ARBA00022553"/>
    </source>
</evidence>
<dbReference type="Pfam" id="PF16609">
    <property type="entry name" value="SH3-RhoG_link"/>
    <property type="match status" value="2"/>
</dbReference>
<keyword evidence="5" id="KW-0963">Cytoplasm</keyword>
<dbReference type="InterPro" id="IPR017441">
    <property type="entry name" value="Protein_kinase_ATP_BS"/>
</dbReference>
<evidence type="ECO:0000256" key="4">
    <source>
        <dbReference type="ARBA" id="ARBA00022443"/>
    </source>
</evidence>
<dbReference type="GO" id="GO:0005737">
    <property type="term" value="C:cytoplasm"/>
    <property type="evidence" value="ECO:0000318"/>
    <property type="project" value="GO_Central"/>
</dbReference>
<evidence type="ECO:0000256" key="8">
    <source>
        <dbReference type="ARBA" id="ARBA00022658"/>
    </source>
</evidence>
<dbReference type="PROSITE" id="PS50003">
    <property type="entry name" value="PH_DOMAIN"/>
    <property type="match status" value="2"/>
</dbReference>
<dbReference type="FunFam" id="1.20.58.60:FF:000023">
    <property type="entry name" value="Kalirin RhoGEF kinase b"/>
    <property type="match status" value="1"/>
</dbReference>
<dbReference type="Gene3D" id="1.20.900.10">
    <property type="entry name" value="Dbl homology (DH) domain"/>
    <property type="match status" value="2"/>
</dbReference>
<evidence type="ECO:0000259" key="21">
    <source>
        <dbReference type="PROSITE" id="PS50002"/>
    </source>
</evidence>
<dbReference type="CDD" id="cd00160">
    <property type="entry name" value="RhoGEF"/>
    <property type="match status" value="2"/>
</dbReference>
<dbReference type="FunFam" id="1.20.900.10:FF:000008">
    <property type="entry name" value="rho guanine nucleotide exchange factor 25"/>
    <property type="match status" value="1"/>
</dbReference>
<dbReference type="FunFam" id="1.20.900.10:FF:000001">
    <property type="entry name" value="Guanine nucleotide exchange factor DBS"/>
    <property type="match status" value="1"/>
</dbReference>
<dbReference type="PROSITE" id="PS00108">
    <property type="entry name" value="PROTEIN_KINASE_ST"/>
    <property type="match status" value="1"/>
</dbReference>
<dbReference type="SUPFAM" id="SSF46966">
    <property type="entry name" value="Spectrin repeat"/>
    <property type="match status" value="6"/>
</dbReference>
<dbReference type="InterPro" id="IPR036028">
    <property type="entry name" value="SH3-like_dom_sf"/>
</dbReference>
<evidence type="ECO:0000313" key="27">
    <source>
        <dbReference type="Proteomes" id="UP000001554"/>
    </source>
</evidence>
<feature type="domain" description="Fibronectin type-III" evidence="26">
    <location>
        <begin position="2756"/>
        <end position="2852"/>
    </location>
</feature>